<reference evidence="1 2" key="1">
    <citation type="submission" date="2019-06" db="EMBL/GenBank/DDBJ databases">
        <title>Genomic Encyclopedia of Type Strains, Phase IV (KMG-V): Genome sequencing to study the core and pangenomes of soil and plant-associated prokaryotes.</title>
        <authorList>
            <person name="Whitman W."/>
        </authorList>
    </citation>
    <scope>NUCLEOTIDE SEQUENCE [LARGE SCALE GENOMIC DNA]</scope>
    <source>
        <strain evidence="1 2">BR 11622</strain>
    </source>
</reference>
<protein>
    <submittedName>
        <fullName evidence="1">Uncharacterized protein</fullName>
    </submittedName>
</protein>
<organism evidence="1 2">
    <name type="scientific">Nitrospirillum amazonense</name>
    <dbReference type="NCBI Taxonomy" id="28077"/>
    <lineage>
        <taxon>Bacteria</taxon>
        <taxon>Pseudomonadati</taxon>
        <taxon>Pseudomonadota</taxon>
        <taxon>Alphaproteobacteria</taxon>
        <taxon>Rhodospirillales</taxon>
        <taxon>Azospirillaceae</taxon>
        <taxon>Nitrospirillum</taxon>
    </lineage>
</organism>
<keyword evidence="2" id="KW-1185">Reference proteome</keyword>
<dbReference type="EMBL" id="VITR01000035">
    <property type="protein sequence ID" value="TWB33266.1"/>
    <property type="molecule type" value="Genomic_DNA"/>
</dbReference>
<comment type="caution">
    <text evidence="1">The sequence shown here is derived from an EMBL/GenBank/DDBJ whole genome shotgun (WGS) entry which is preliminary data.</text>
</comment>
<dbReference type="Proteomes" id="UP000315751">
    <property type="component" value="Unassembled WGS sequence"/>
</dbReference>
<evidence type="ECO:0000313" key="2">
    <source>
        <dbReference type="Proteomes" id="UP000315751"/>
    </source>
</evidence>
<dbReference type="AlphaFoldDB" id="A0A560GH88"/>
<accession>A0A560GH88</accession>
<name>A0A560GH88_9PROT</name>
<sequence length="171" mass="19514">MTRTFDPAFHEKLLDLLAASNYVPDYLEFCQAYSVQRDIDGPRLNMAEAAEIFRSCGVSLDWDKKFKVFEFDHEEIGGWTWFGSLVVQRYDMLEPMIKGEDHKAGKSAGSTLLDIAIDAGERRSPPIGIWAPLPRPQFDGNMDTMRRMIPDLISLFRSIKDVLRRGWAPAT</sequence>
<evidence type="ECO:0000313" key="1">
    <source>
        <dbReference type="EMBL" id="TWB33266.1"/>
    </source>
</evidence>
<dbReference type="RefSeq" id="WP_145736951.1">
    <property type="nucleotide sequence ID" value="NZ_VITR01000035.1"/>
</dbReference>
<proteinExistence type="predicted"/>
<gene>
    <name evidence="1" type="ORF">FBZ90_1358</name>
</gene>
<dbReference type="OrthoDB" id="7373206at2"/>